<feature type="region of interest" description="Disordered" evidence="1">
    <location>
        <begin position="126"/>
        <end position="186"/>
    </location>
</feature>
<name>A0A6A0A0M7_HAELA</name>
<evidence type="ECO:0000313" key="2">
    <source>
        <dbReference type="EMBL" id="GFH22312.1"/>
    </source>
</evidence>
<proteinExistence type="predicted"/>
<feature type="compositionally biased region" description="Basic and acidic residues" evidence="1">
    <location>
        <begin position="160"/>
        <end position="175"/>
    </location>
</feature>
<comment type="caution">
    <text evidence="2">The sequence shown here is derived from an EMBL/GenBank/DDBJ whole genome shotgun (WGS) entry which is preliminary data.</text>
</comment>
<feature type="compositionally biased region" description="Gly residues" evidence="1">
    <location>
        <begin position="51"/>
        <end position="61"/>
    </location>
</feature>
<dbReference type="AlphaFoldDB" id="A0A6A0A0M7"/>
<keyword evidence="3" id="KW-1185">Reference proteome</keyword>
<dbReference type="EMBL" id="BLLF01002012">
    <property type="protein sequence ID" value="GFH22312.1"/>
    <property type="molecule type" value="Genomic_DNA"/>
</dbReference>
<protein>
    <recommendedName>
        <fullName evidence="4">WW domain-containing protein</fullName>
    </recommendedName>
</protein>
<feature type="region of interest" description="Disordered" evidence="1">
    <location>
        <begin position="1"/>
        <end position="71"/>
    </location>
</feature>
<accession>A0A6A0A0M7</accession>
<dbReference type="Gene3D" id="2.20.70.10">
    <property type="match status" value="1"/>
</dbReference>
<dbReference type="SUPFAM" id="SSF51045">
    <property type="entry name" value="WW domain"/>
    <property type="match status" value="1"/>
</dbReference>
<feature type="region of interest" description="Disordered" evidence="1">
    <location>
        <begin position="275"/>
        <end position="326"/>
    </location>
</feature>
<evidence type="ECO:0008006" key="4">
    <source>
        <dbReference type="Google" id="ProtNLM"/>
    </source>
</evidence>
<evidence type="ECO:0000256" key="1">
    <source>
        <dbReference type="SAM" id="MobiDB-lite"/>
    </source>
</evidence>
<dbReference type="InterPro" id="IPR036020">
    <property type="entry name" value="WW_dom_sf"/>
</dbReference>
<gene>
    <name evidence="2" type="ORF">HaLaN_19760</name>
</gene>
<organism evidence="2 3">
    <name type="scientific">Haematococcus lacustris</name>
    <name type="common">Green alga</name>
    <name type="synonym">Haematococcus pluvialis</name>
    <dbReference type="NCBI Taxonomy" id="44745"/>
    <lineage>
        <taxon>Eukaryota</taxon>
        <taxon>Viridiplantae</taxon>
        <taxon>Chlorophyta</taxon>
        <taxon>core chlorophytes</taxon>
        <taxon>Chlorophyceae</taxon>
        <taxon>CS clade</taxon>
        <taxon>Chlamydomonadales</taxon>
        <taxon>Haematococcaceae</taxon>
        <taxon>Haematococcus</taxon>
    </lineage>
</organism>
<sequence>MRKKRAAVVSAAPTTSTPVTASTAAAGPGGAASTAAAAAGPAGALSSAGGSSVGSGGGGGVRQHKKAKLSTGVRKVDALVSQWQSVAKKLARDEALEQRKAELATDPKAVEKRRLREAEKWAAAQRASAEAADNANFTPVQGDWRQTLAKVSSKSKSKSKGKERDEVVSASKGKEPAAWPTHSKTQPNLAAMSIGLPPGWVTTWDAKTGDIYYSNPTTKHQHTTGSFLVAALTVLPCHGAAGAWSIFSQATQQLPLDRKQTSRGWTFIIPPVASHSRCTSSEGTAPLANNPADRSPRASRPVPEDPDFDIFDRDEAAQPELTKAQC</sequence>
<dbReference type="PANTHER" id="PTHR47852">
    <property type="entry name" value="OS06G0298400 PROTEIN"/>
    <property type="match status" value="1"/>
</dbReference>
<dbReference type="Proteomes" id="UP000485058">
    <property type="component" value="Unassembled WGS sequence"/>
</dbReference>
<evidence type="ECO:0000313" key="3">
    <source>
        <dbReference type="Proteomes" id="UP000485058"/>
    </source>
</evidence>
<feature type="compositionally biased region" description="Low complexity" evidence="1">
    <location>
        <begin position="126"/>
        <end position="135"/>
    </location>
</feature>
<dbReference type="PANTHER" id="PTHR47852:SF2">
    <property type="entry name" value="WW DOMAIN-CONTAINING PROTEIN"/>
    <property type="match status" value="1"/>
</dbReference>
<reference evidence="2 3" key="1">
    <citation type="submission" date="2020-02" db="EMBL/GenBank/DDBJ databases">
        <title>Draft genome sequence of Haematococcus lacustris strain NIES-144.</title>
        <authorList>
            <person name="Morimoto D."/>
            <person name="Nakagawa S."/>
            <person name="Yoshida T."/>
            <person name="Sawayama S."/>
        </authorList>
    </citation>
    <scope>NUCLEOTIDE SEQUENCE [LARGE SCALE GENOMIC DNA]</scope>
    <source>
        <strain evidence="2 3">NIES-144</strain>
    </source>
</reference>
<feature type="compositionally biased region" description="Low complexity" evidence="1">
    <location>
        <begin position="7"/>
        <end position="50"/>
    </location>
</feature>